<keyword evidence="1" id="KW-0378">Hydrolase</keyword>
<dbReference type="GO" id="GO:0005737">
    <property type="term" value="C:cytoplasm"/>
    <property type="evidence" value="ECO:0007669"/>
    <property type="project" value="TreeGrafter"/>
</dbReference>
<gene>
    <name evidence="4" type="ORF">HPB51_020455</name>
</gene>
<protein>
    <submittedName>
        <fullName evidence="4">Uncharacterized protein</fullName>
    </submittedName>
</protein>
<dbReference type="Gene3D" id="3.40.50.300">
    <property type="entry name" value="P-loop containing nucleotide triphosphate hydrolases"/>
    <property type="match status" value="1"/>
</dbReference>
<dbReference type="InterPro" id="IPR027417">
    <property type="entry name" value="P-loop_NTPase"/>
</dbReference>
<evidence type="ECO:0000256" key="2">
    <source>
        <dbReference type="ARBA" id="ARBA00022806"/>
    </source>
</evidence>
<reference evidence="4" key="2">
    <citation type="submission" date="2021-09" db="EMBL/GenBank/DDBJ databases">
        <authorList>
            <person name="Jia N."/>
            <person name="Wang J."/>
            <person name="Shi W."/>
            <person name="Du L."/>
            <person name="Sun Y."/>
            <person name="Zhan W."/>
            <person name="Jiang J."/>
            <person name="Wang Q."/>
            <person name="Zhang B."/>
            <person name="Ji P."/>
            <person name="Sakyi L.B."/>
            <person name="Cui X."/>
            <person name="Yuan T."/>
            <person name="Jiang B."/>
            <person name="Yang W."/>
            <person name="Lam T.T.-Y."/>
            <person name="Chang Q."/>
            <person name="Ding S."/>
            <person name="Wang X."/>
            <person name="Zhu J."/>
            <person name="Ruan X."/>
            <person name="Zhao L."/>
            <person name="Wei J."/>
            <person name="Que T."/>
            <person name="Du C."/>
            <person name="Cheng J."/>
            <person name="Dai P."/>
            <person name="Han X."/>
            <person name="Huang E."/>
            <person name="Gao Y."/>
            <person name="Liu J."/>
            <person name="Shao H."/>
            <person name="Ye R."/>
            <person name="Li L."/>
            <person name="Wei W."/>
            <person name="Wang X."/>
            <person name="Wang C."/>
            <person name="Huo Q."/>
            <person name="Li W."/>
            <person name="Guo W."/>
            <person name="Chen H."/>
            <person name="Chen S."/>
            <person name="Zhou L."/>
            <person name="Zhou L."/>
            <person name="Ni X."/>
            <person name="Tian J."/>
            <person name="Zhou Y."/>
            <person name="Sheng Y."/>
            <person name="Liu T."/>
            <person name="Pan Y."/>
            <person name="Xia L."/>
            <person name="Li J."/>
            <person name="Zhao F."/>
            <person name="Cao W."/>
        </authorList>
    </citation>
    <scope>NUCLEOTIDE SEQUENCE</scope>
    <source>
        <strain evidence="4">Rmic-2018</strain>
        <tissue evidence="4">Larvae</tissue>
    </source>
</reference>
<dbReference type="VEuPathDB" id="VectorBase:LOC119187295"/>
<keyword evidence="2" id="KW-0067">ATP-binding</keyword>
<dbReference type="GO" id="GO:0005634">
    <property type="term" value="C:nucleus"/>
    <property type="evidence" value="ECO:0007669"/>
    <property type="project" value="TreeGrafter"/>
</dbReference>
<name>A0A9J6DBV2_RHIMP</name>
<dbReference type="GO" id="GO:0016787">
    <property type="term" value="F:hydrolase activity"/>
    <property type="evidence" value="ECO:0007669"/>
    <property type="project" value="UniProtKB-KW"/>
</dbReference>
<dbReference type="PANTHER" id="PTHR18934:SF257">
    <property type="entry name" value="ATP-DEPENDENT RNA HELICASE DHX30"/>
    <property type="match status" value="1"/>
</dbReference>
<accession>A0A9J6DBV2</accession>
<comment type="caution">
    <text evidence="4">The sequence shown here is derived from an EMBL/GenBank/DDBJ whole genome shotgun (WGS) entry which is preliminary data.</text>
</comment>
<evidence type="ECO:0000256" key="1">
    <source>
        <dbReference type="ARBA" id="ARBA00022801"/>
    </source>
</evidence>
<organism evidence="4 5">
    <name type="scientific">Rhipicephalus microplus</name>
    <name type="common">Cattle tick</name>
    <name type="synonym">Boophilus microplus</name>
    <dbReference type="NCBI Taxonomy" id="6941"/>
    <lineage>
        <taxon>Eukaryota</taxon>
        <taxon>Metazoa</taxon>
        <taxon>Ecdysozoa</taxon>
        <taxon>Arthropoda</taxon>
        <taxon>Chelicerata</taxon>
        <taxon>Arachnida</taxon>
        <taxon>Acari</taxon>
        <taxon>Parasitiformes</taxon>
        <taxon>Ixodida</taxon>
        <taxon>Ixodoidea</taxon>
        <taxon>Ixodidae</taxon>
        <taxon>Rhipicephalinae</taxon>
        <taxon>Rhipicephalus</taxon>
        <taxon>Boophilus</taxon>
    </lineage>
</organism>
<feature type="region of interest" description="Disordered" evidence="3">
    <location>
        <begin position="143"/>
        <end position="165"/>
    </location>
</feature>
<dbReference type="Proteomes" id="UP000821866">
    <property type="component" value="Chromosome 8"/>
</dbReference>
<proteinExistence type="predicted"/>
<dbReference type="GO" id="GO:0002151">
    <property type="term" value="F:G-quadruplex RNA binding"/>
    <property type="evidence" value="ECO:0007669"/>
    <property type="project" value="TreeGrafter"/>
</dbReference>
<dbReference type="EMBL" id="JABSTU010000010">
    <property type="protein sequence ID" value="KAH8019644.1"/>
    <property type="molecule type" value="Genomic_DNA"/>
</dbReference>
<keyword evidence="2" id="KW-0547">Nucleotide-binding</keyword>
<evidence type="ECO:0000313" key="5">
    <source>
        <dbReference type="Proteomes" id="UP000821866"/>
    </source>
</evidence>
<dbReference type="SUPFAM" id="SSF52540">
    <property type="entry name" value="P-loop containing nucleoside triphosphate hydrolases"/>
    <property type="match status" value="1"/>
</dbReference>
<dbReference type="PANTHER" id="PTHR18934">
    <property type="entry name" value="ATP-DEPENDENT RNA HELICASE"/>
    <property type="match status" value="1"/>
</dbReference>
<dbReference type="AlphaFoldDB" id="A0A9J6DBV2"/>
<evidence type="ECO:0000256" key="3">
    <source>
        <dbReference type="SAM" id="MobiDB-lite"/>
    </source>
</evidence>
<dbReference type="GO" id="GO:0003678">
    <property type="term" value="F:DNA helicase activity"/>
    <property type="evidence" value="ECO:0007669"/>
    <property type="project" value="TreeGrafter"/>
</dbReference>
<keyword evidence="5" id="KW-1185">Reference proteome</keyword>
<reference evidence="4" key="1">
    <citation type="journal article" date="2020" name="Cell">
        <title>Large-Scale Comparative Analyses of Tick Genomes Elucidate Their Genetic Diversity and Vector Capacities.</title>
        <authorList>
            <consortium name="Tick Genome and Microbiome Consortium (TIGMIC)"/>
            <person name="Jia N."/>
            <person name="Wang J."/>
            <person name="Shi W."/>
            <person name="Du L."/>
            <person name="Sun Y."/>
            <person name="Zhan W."/>
            <person name="Jiang J.F."/>
            <person name="Wang Q."/>
            <person name="Zhang B."/>
            <person name="Ji P."/>
            <person name="Bell-Sakyi L."/>
            <person name="Cui X.M."/>
            <person name="Yuan T.T."/>
            <person name="Jiang B.G."/>
            <person name="Yang W.F."/>
            <person name="Lam T.T."/>
            <person name="Chang Q.C."/>
            <person name="Ding S.J."/>
            <person name="Wang X.J."/>
            <person name="Zhu J.G."/>
            <person name="Ruan X.D."/>
            <person name="Zhao L."/>
            <person name="Wei J.T."/>
            <person name="Ye R.Z."/>
            <person name="Que T.C."/>
            <person name="Du C.H."/>
            <person name="Zhou Y.H."/>
            <person name="Cheng J.X."/>
            <person name="Dai P.F."/>
            <person name="Guo W.B."/>
            <person name="Han X.H."/>
            <person name="Huang E.J."/>
            <person name="Li L.F."/>
            <person name="Wei W."/>
            <person name="Gao Y.C."/>
            <person name="Liu J.Z."/>
            <person name="Shao H.Z."/>
            <person name="Wang X."/>
            <person name="Wang C.C."/>
            <person name="Yang T.C."/>
            <person name="Huo Q.B."/>
            <person name="Li W."/>
            <person name="Chen H.Y."/>
            <person name="Chen S.E."/>
            <person name="Zhou L.G."/>
            <person name="Ni X.B."/>
            <person name="Tian J.H."/>
            <person name="Sheng Y."/>
            <person name="Liu T."/>
            <person name="Pan Y.S."/>
            <person name="Xia L.Y."/>
            <person name="Li J."/>
            <person name="Zhao F."/>
            <person name="Cao W.C."/>
        </authorList>
    </citation>
    <scope>NUCLEOTIDE SEQUENCE</scope>
    <source>
        <strain evidence="4">Rmic-2018</strain>
    </source>
</reference>
<dbReference type="GO" id="GO:0003724">
    <property type="term" value="F:RNA helicase activity"/>
    <property type="evidence" value="ECO:0007669"/>
    <property type="project" value="TreeGrafter"/>
</dbReference>
<sequence>MAVPLVSGRVKGILRNVEEEARTEAVGQQWQNEGCGGYRPVMARNLSRLECRRPRATSYATRRRRSWSRSRPAVESVSTWVVESGKLRRARPIYRVFTGVAEHGFDQPPHSEQLSQRRPWCDGNSGTFPNPGYAATRRTISTTVASKSTLPPTDHKGSDTSVSSGCSYSPLPPSVVPDFKTLDFEQFHSAFKDCTIHKNPSKGLVMRCDVCRVIRSTNIAETSITVEDMTYVVDTGLHREQRFNPPMGLSLLCMFPTFQANVQQRAGHAGRVRLLSQ</sequence>
<keyword evidence="2" id="KW-0347">Helicase</keyword>
<evidence type="ECO:0000313" key="4">
    <source>
        <dbReference type="EMBL" id="KAH8019644.1"/>
    </source>
</evidence>